<feature type="domain" description="Co-chaperone DjlA N-terminal" evidence="1">
    <location>
        <begin position="39"/>
        <end position="149"/>
    </location>
</feature>
<evidence type="ECO:0000313" key="3">
    <source>
        <dbReference type="Proteomes" id="UP001431449"/>
    </source>
</evidence>
<comment type="caution">
    <text evidence="2">The sequence shown here is derived from an EMBL/GenBank/DDBJ whole genome shotgun (WGS) entry which is preliminary data.</text>
</comment>
<reference evidence="2" key="1">
    <citation type="submission" date="2022-04" db="EMBL/GenBank/DDBJ databases">
        <title>Lysobacter sp. CAU 1642 isolated from sea sand.</title>
        <authorList>
            <person name="Kim W."/>
        </authorList>
    </citation>
    <scope>NUCLEOTIDE SEQUENCE</scope>
    <source>
        <strain evidence="2">CAU 1642</strain>
    </source>
</reference>
<dbReference type="Pfam" id="PF05099">
    <property type="entry name" value="TerB"/>
    <property type="match status" value="1"/>
</dbReference>
<evidence type="ECO:0000313" key="2">
    <source>
        <dbReference type="EMBL" id="MCK7595392.1"/>
    </source>
</evidence>
<name>A0ABT0GN16_9GAMM</name>
<dbReference type="EMBL" id="JALNMH010000017">
    <property type="protein sequence ID" value="MCK7595392.1"/>
    <property type="molecule type" value="Genomic_DNA"/>
</dbReference>
<dbReference type="InterPro" id="IPR029024">
    <property type="entry name" value="TerB-like"/>
</dbReference>
<dbReference type="RefSeq" id="WP_248211305.1">
    <property type="nucleotide sequence ID" value="NZ_JALNMH010000017.1"/>
</dbReference>
<proteinExistence type="predicted"/>
<sequence>MSSEGGLGSMLKDLGHSLGGLFGGGHLEPEQQTTLEVLFGLLGYLAKLDSLITSHEADFINGLMDQLKLNIREREVASAALELGRTRGIDLTQSYARFRSIHKPGGEQCNQLFDALIRLAAADERLRPKERAFLEQAAVELGFDVDELDRRLALSKVGG</sequence>
<dbReference type="SUPFAM" id="SSF158682">
    <property type="entry name" value="TerB-like"/>
    <property type="match status" value="1"/>
</dbReference>
<gene>
    <name evidence="2" type="ORF">M0G41_17160</name>
</gene>
<protein>
    <submittedName>
        <fullName evidence="2">TerB family tellurite resistance protein</fullName>
    </submittedName>
</protein>
<dbReference type="InterPro" id="IPR007791">
    <property type="entry name" value="DjlA_N"/>
</dbReference>
<dbReference type="Gene3D" id="1.10.3680.10">
    <property type="entry name" value="TerB-like"/>
    <property type="match status" value="1"/>
</dbReference>
<accession>A0ABT0GN16</accession>
<dbReference type="Proteomes" id="UP001431449">
    <property type="component" value="Unassembled WGS sequence"/>
</dbReference>
<keyword evidence="3" id="KW-1185">Reference proteome</keyword>
<organism evidence="2 3">
    <name type="scientific">Pseudomarimonas salicorniae</name>
    <dbReference type="NCBI Taxonomy" id="2933270"/>
    <lineage>
        <taxon>Bacteria</taxon>
        <taxon>Pseudomonadati</taxon>
        <taxon>Pseudomonadota</taxon>
        <taxon>Gammaproteobacteria</taxon>
        <taxon>Lysobacterales</taxon>
        <taxon>Lysobacteraceae</taxon>
        <taxon>Pseudomarimonas</taxon>
    </lineage>
</organism>
<evidence type="ECO:0000259" key="1">
    <source>
        <dbReference type="Pfam" id="PF05099"/>
    </source>
</evidence>